<dbReference type="InterPro" id="IPR000086">
    <property type="entry name" value="NUDIX_hydrolase_dom"/>
</dbReference>
<dbReference type="CDD" id="cd03674">
    <property type="entry name" value="NUDIX_Hydrolase"/>
    <property type="match status" value="1"/>
</dbReference>
<dbReference type="InterPro" id="IPR015797">
    <property type="entry name" value="NUDIX_hydrolase-like_dom_sf"/>
</dbReference>
<dbReference type="AlphaFoldDB" id="A0A0H5CZ60"/>
<evidence type="ECO:0000259" key="1">
    <source>
        <dbReference type="PROSITE" id="PS51462"/>
    </source>
</evidence>
<organism evidence="2 3">
    <name type="scientific">Phaeobacter italicus</name>
    <dbReference type="NCBI Taxonomy" id="481446"/>
    <lineage>
        <taxon>Bacteria</taxon>
        <taxon>Pseudomonadati</taxon>
        <taxon>Pseudomonadota</taxon>
        <taxon>Alphaproteobacteria</taxon>
        <taxon>Rhodobacterales</taxon>
        <taxon>Roseobacteraceae</taxon>
        <taxon>Phaeobacter</taxon>
    </lineage>
</organism>
<gene>
    <name evidence="2" type="ORF">NIT7321_00652</name>
</gene>
<dbReference type="SUPFAM" id="SSF55811">
    <property type="entry name" value="Nudix"/>
    <property type="match status" value="1"/>
</dbReference>
<dbReference type="Pfam" id="PF00293">
    <property type="entry name" value="NUDIX"/>
    <property type="match status" value="1"/>
</dbReference>
<dbReference type="Gene3D" id="3.90.79.10">
    <property type="entry name" value="Nucleoside Triphosphate Pyrophosphohydrolase"/>
    <property type="match status" value="1"/>
</dbReference>
<reference evidence="3" key="1">
    <citation type="submission" date="2015-05" db="EMBL/GenBank/DDBJ databases">
        <authorList>
            <person name="Rodrigo-Torres Lidia"/>
            <person name="Arahal R.David."/>
        </authorList>
    </citation>
    <scope>NUCLEOTIDE SEQUENCE [LARGE SCALE GENOMIC DNA]</scope>
    <source>
        <strain evidence="3">CECT 7321</strain>
    </source>
</reference>
<evidence type="ECO:0000313" key="3">
    <source>
        <dbReference type="Proteomes" id="UP000043764"/>
    </source>
</evidence>
<name>A0A0H5CZ60_9RHOB</name>
<proteinExistence type="predicted"/>
<dbReference type="EMBL" id="CVRL01000006">
    <property type="protein sequence ID" value="CRL09818.1"/>
    <property type="molecule type" value="Genomic_DNA"/>
</dbReference>
<dbReference type="Proteomes" id="UP000043764">
    <property type="component" value="Unassembled WGS sequence"/>
</dbReference>
<dbReference type="GO" id="GO:0003824">
    <property type="term" value="F:catalytic activity"/>
    <property type="evidence" value="ECO:0007669"/>
    <property type="project" value="UniProtKB-ARBA"/>
</dbReference>
<accession>A0A0H5CZ60</accession>
<keyword evidence="3" id="KW-1185">Reference proteome</keyword>
<evidence type="ECO:0000313" key="2">
    <source>
        <dbReference type="EMBL" id="CRL09818.1"/>
    </source>
</evidence>
<protein>
    <recommendedName>
        <fullName evidence="1">Nudix hydrolase domain-containing protein</fullName>
    </recommendedName>
</protein>
<sequence>MEGNNPESYAGIGAFVPRTARDREMWDRLVAFCDKEPKAFERDPATSHVTGSAFVLSADRASVLLTHHRKLDRWFQLGGHCDGLADAHFTAWKEAYEESGLRRIRPLSDRVIDVDIHAIPQNPREVGHWHYDVRYLFQAEAGEPQSSAESKALAWVPLNRLSDVTDSEGVLILPEKLEQFLSDHC</sequence>
<feature type="domain" description="Nudix hydrolase" evidence="1">
    <location>
        <begin position="46"/>
        <end position="178"/>
    </location>
</feature>
<dbReference type="STRING" id="481446.NIT7645_00431"/>
<dbReference type="PROSITE" id="PS51462">
    <property type="entry name" value="NUDIX"/>
    <property type="match status" value="1"/>
</dbReference>